<name>A0AAD5XZU7_9FUNG</name>
<evidence type="ECO:0000256" key="22">
    <source>
        <dbReference type="ARBA" id="ARBA00048816"/>
    </source>
</evidence>
<evidence type="ECO:0000256" key="2">
    <source>
        <dbReference type="ARBA" id="ARBA00004812"/>
    </source>
</evidence>
<feature type="domain" description="ATP-grasp" evidence="29">
    <location>
        <begin position="707"/>
        <end position="899"/>
    </location>
</feature>
<dbReference type="NCBIfam" id="NF003671">
    <property type="entry name" value="PRK05294.1"/>
    <property type="match status" value="1"/>
</dbReference>
<dbReference type="FunFam" id="3.40.50.880:FF:000025">
    <property type="entry name" value="Bifunctional pyrimidine biosynthesis protein"/>
    <property type="match status" value="1"/>
</dbReference>
<evidence type="ECO:0000256" key="11">
    <source>
        <dbReference type="ARBA" id="ARBA00022741"/>
    </source>
</evidence>
<evidence type="ECO:0000256" key="20">
    <source>
        <dbReference type="ARBA" id="ARBA00044063"/>
    </source>
</evidence>
<dbReference type="NCBIfam" id="NF002032">
    <property type="entry name" value="PRK00856.1"/>
    <property type="match status" value="1"/>
</dbReference>
<evidence type="ECO:0000256" key="18">
    <source>
        <dbReference type="ARBA" id="ARBA00043984"/>
    </source>
</evidence>
<comment type="catalytic activity">
    <reaction evidence="22">
        <text>hydrogencarbonate + L-glutamine + 2 ATP + H2O = carbamoyl phosphate + L-glutamate + 2 ADP + phosphate + 2 H(+)</text>
        <dbReference type="Rhea" id="RHEA:18633"/>
        <dbReference type="ChEBI" id="CHEBI:15377"/>
        <dbReference type="ChEBI" id="CHEBI:15378"/>
        <dbReference type="ChEBI" id="CHEBI:17544"/>
        <dbReference type="ChEBI" id="CHEBI:29985"/>
        <dbReference type="ChEBI" id="CHEBI:30616"/>
        <dbReference type="ChEBI" id="CHEBI:43474"/>
        <dbReference type="ChEBI" id="CHEBI:58228"/>
        <dbReference type="ChEBI" id="CHEBI:58359"/>
        <dbReference type="ChEBI" id="CHEBI:456216"/>
        <dbReference type="EC" id="6.3.5.5"/>
    </reaction>
</comment>
<dbReference type="SMART" id="SM00851">
    <property type="entry name" value="MGS"/>
    <property type="match status" value="1"/>
</dbReference>
<dbReference type="PROSITE" id="PS00867">
    <property type="entry name" value="CPSASE_2"/>
    <property type="match status" value="2"/>
</dbReference>
<feature type="domain" description="MGS-like" evidence="30">
    <location>
        <begin position="1501"/>
        <end position="1652"/>
    </location>
</feature>
<evidence type="ECO:0000256" key="8">
    <source>
        <dbReference type="ARBA" id="ARBA00022598"/>
    </source>
</evidence>
<feature type="compositionally biased region" description="Basic and acidic residues" evidence="28">
    <location>
        <begin position="2884"/>
        <end position="2914"/>
    </location>
</feature>
<evidence type="ECO:0000256" key="28">
    <source>
        <dbReference type="SAM" id="MobiDB-lite"/>
    </source>
</evidence>
<comment type="pathway">
    <text evidence="2">Pyrimidine metabolism; UMP biosynthesis via de novo pathway; (S)-dihydroorotate from bicarbonate: step 1/3.</text>
</comment>
<comment type="similarity">
    <text evidence="19">In the 2nd section; belongs to the CarB family.</text>
</comment>
<keyword evidence="15" id="KW-0511">Multifunctional enzyme</keyword>
<keyword evidence="8" id="KW-0436">Ligase</keyword>
<keyword evidence="12" id="KW-0378">Hydrolase</keyword>
<dbReference type="FunFam" id="3.20.20.140:FF:000036">
    <property type="entry name" value="Carbamoyl-phosphate synthase large chain"/>
    <property type="match status" value="1"/>
</dbReference>
<dbReference type="SUPFAM" id="SSF53671">
    <property type="entry name" value="Aspartate/ornithine carbamoyltransferase"/>
    <property type="match status" value="1"/>
</dbReference>
<dbReference type="Gene3D" id="3.30.1490.20">
    <property type="entry name" value="ATP-grasp fold, A domain"/>
    <property type="match status" value="1"/>
</dbReference>
<dbReference type="EC" id="3.5.1.2" evidence="5"/>
<dbReference type="SUPFAM" id="SSF51556">
    <property type="entry name" value="Metallo-dependent hydrolases"/>
    <property type="match status" value="1"/>
</dbReference>
<dbReference type="Gene3D" id="3.50.30.20">
    <property type="entry name" value="Carbamoyl-phosphate synthase small subunit, N-terminal domain"/>
    <property type="match status" value="1"/>
</dbReference>
<evidence type="ECO:0000313" key="31">
    <source>
        <dbReference type="EMBL" id="KAJ3223525.1"/>
    </source>
</evidence>
<dbReference type="FunFam" id="3.30.470.20:FF:000001">
    <property type="entry name" value="Carbamoyl-phosphate synthase large chain"/>
    <property type="match status" value="1"/>
</dbReference>
<dbReference type="PANTHER" id="PTHR11405:SF5">
    <property type="entry name" value="CAD PROTEIN"/>
    <property type="match status" value="1"/>
</dbReference>
<dbReference type="InterPro" id="IPR006275">
    <property type="entry name" value="CPSase_lsu"/>
</dbReference>
<dbReference type="InterPro" id="IPR005483">
    <property type="entry name" value="CPSase_dom"/>
</dbReference>
<keyword evidence="32" id="KW-1185">Reference proteome</keyword>
<dbReference type="FunFam" id="1.10.1030.10:FF:000001">
    <property type="entry name" value="Carbamoyl-phosphate synthase large chain"/>
    <property type="match status" value="1"/>
</dbReference>
<dbReference type="NCBIfam" id="NF009475">
    <property type="entry name" value="PRK12838.1"/>
    <property type="match status" value="1"/>
</dbReference>
<evidence type="ECO:0000313" key="32">
    <source>
        <dbReference type="Proteomes" id="UP001211065"/>
    </source>
</evidence>
<reference evidence="31" key="1">
    <citation type="submission" date="2020-05" db="EMBL/GenBank/DDBJ databases">
        <title>Phylogenomic resolution of chytrid fungi.</title>
        <authorList>
            <person name="Stajich J.E."/>
            <person name="Amses K."/>
            <person name="Simmons R."/>
            <person name="Seto K."/>
            <person name="Myers J."/>
            <person name="Bonds A."/>
            <person name="Quandt C.A."/>
            <person name="Barry K."/>
            <person name="Liu P."/>
            <person name="Grigoriev I."/>
            <person name="Longcore J.E."/>
            <person name="James T.Y."/>
        </authorList>
    </citation>
    <scope>NUCLEOTIDE SEQUENCE</scope>
    <source>
        <strain evidence="31">JEL0476</strain>
    </source>
</reference>
<protein>
    <recommendedName>
        <fullName evidence="26">Pyrimidine-specific carbamoyl phosphate synthase-aspartate carbamoyl transferase</fullName>
        <ecNumber evidence="6">2.1.3.2</ecNumber>
        <ecNumber evidence="5">3.5.1.2</ecNumber>
        <ecNumber evidence="20">6.3.4.16</ecNumber>
        <ecNumber evidence="4">6.3.5.5</ecNumber>
    </recommendedName>
</protein>
<organism evidence="31 32">
    <name type="scientific">Clydaea vesicula</name>
    <dbReference type="NCBI Taxonomy" id="447962"/>
    <lineage>
        <taxon>Eukaryota</taxon>
        <taxon>Fungi</taxon>
        <taxon>Fungi incertae sedis</taxon>
        <taxon>Chytridiomycota</taxon>
        <taxon>Chytridiomycota incertae sedis</taxon>
        <taxon>Chytridiomycetes</taxon>
        <taxon>Lobulomycetales</taxon>
        <taxon>Lobulomycetaceae</taxon>
        <taxon>Clydaea</taxon>
    </lineage>
</organism>
<dbReference type="PRINTS" id="PR00099">
    <property type="entry name" value="CPSGATASE"/>
</dbReference>
<dbReference type="Pfam" id="PF02729">
    <property type="entry name" value="OTCace_N"/>
    <property type="match status" value="1"/>
</dbReference>
<evidence type="ECO:0000259" key="30">
    <source>
        <dbReference type="PROSITE" id="PS51855"/>
    </source>
</evidence>
<evidence type="ECO:0000256" key="26">
    <source>
        <dbReference type="ARBA" id="ARBA00081752"/>
    </source>
</evidence>
<comment type="similarity">
    <text evidence="18">In the N-terminal section; belongs to the CarA family.</text>
</comment>
<dbReference type="InterPro" id="IPR029062">
    <property type="entry name" value="Class_I_gatase-like"/>
</dbReference>
<dbReference type="InterPro" id="IPR058047">
    <property type="entry name" value="CPSase_preATP-grasp"/>
</dbReference>
<evidence type="ECO:0000256" key="25">
    <source>
        <dbReference type="ARBA" id="ARBA00058513"/>
    </source>
</evidence>
<feature type="region of interest" description="Disordered" evidence="28">
    <location>
        <begin position="3301"/>
        <end position="3323"/>
    </location>
</feature>
<dbReference type="Gene3D" id="3.30.470.20">
    <property type="entry name" value="ATP-grasp fold, B domain"/>
    <property type="match status" value="2"/>
</dbReference>
<dbReference type="NCBIfam" id="TIGR01369">
    <property type="entry name" value="CPSaseII_lrg"/>
    <property type="match status" value="1"/>
</dbReference>
<dbReference type="PRINTS" id="PR00098">
    <property type="entry name" value="CPSASE"/>
</dbReference>
<dbReference type="PANTHER" id="PTHR11405">
    <property type="entry name" value="CARBAMOYLTRANSFERASE FAMILY MEMBER"/>
    <property type="match status" value="1"/>
</dbReference>
<dbReference type="InterPro" id="IPR035686">
    <property type="entry name" value="CPSase_GATase1"/>
</dbReference>
<evidence type="ECO:0000256" key="15">
    <source>
        <dbReference type="ARBA" id="ARBA00023268"/>
    </source>
</evidence>
<dbReference type="EC" id="6.3.4.16" evidence="20"/>
<feature type="region of interest" description="Disordered" evidence="28">
    <location>
        <begin position="3353"/>
        <end position="3393"/>
    </location>
</feature>
<dbReference type="PROSITE" id="PS51855">
    <property type="entry name" value="MGS"/>
    <property type="match status" value="1"/>
</dbReference>
<dbReference type="SUPFAM" id="SSF52021">
    <property type="entry name" value="Carbamoyl phosphate synthetase, small subunit N-terminal domain"/>
    <property type="match status" value="1"/>
</dbReference>
<dbReference type="GO" id="GO:0006526">
    <property type="term" value="P:L-arginine biosynthetic process"/>
    <property type="evidence" value="ECO:0007669"/>
    <property type="project" value="TreeGrafter"/>
</dbReference>
<dbReference type="Pfam" id="PF02786">
    <property type="entry name" value="CPSase_L_D2"/>
    <property type="match status" value="2"/>
</dbReference>
<evidence type="ECO:0000256" key="17">
    <source>
        <dbReference type="ARBA" id="ARBA00043979"/>
    </source>
</evidence>
<dbReference type="GO" id="GO:0016597">
    <property type="term" value="F:amino acid binding"/>
    <property type="evidence" value="ECO:0007669"/>
    <property type="project" value="InterPro"/>
</dbReference>
<dbReference type="InterPro" id="IPR002082">
    <property type="entry name" value="Asp_carbamoyltransf"/>
</dbReference>
<evidence type="ECO:0000256" key="16">
    <source>
        <dbReference type="ARBA" id="ARBA00043968"/>
    </source>
</evidence>
<dbReference type="GO" id="GO:0006221">
    <property type="term" value="P:pyrimidine nucleotide biosynthetic process"/>
    <property type="evidence" value="ECO:0007669"/>
    <property type="project" value="UniProtKB-KW"/>
</dbReference>
<dbReference type="Gene3D" id="3.20.20.140">
    <property type="entry name" value="Metal-dependent hydrolases"/>
    <property type="match status" value="1"/>
</dbReference>
<dbReference type="SMART" id="SM01097">
    <property type="entry name" value="CPSase_sm_chain"/>
    <property type="match status" value="1"/>
</dbReference>
<dbReference type="Pfam" id="PF08660">
    <property type="entry name" value="Alg14"/>
    <property type="match status" value="1"/>
</dbReference>
<dbReference type="EMBL" id="JADGJW010000126">
    <property type="protein sequence ID" value="KAJ3223525.1"/>
    <property type="molecule type" value="Genomic_DNA"/>
</dbReference>
<dbReference type="SUPFAM" id="SSF48108">
    <property type="entry name" value="Carbamoyl phosphate synthetase, large subunit connection domain"/>
    <property type="match status" value="1"/>
</dbReference>
<dbReference type="Pfam" id="PF00988">
    <property type="entry name" value="CPSase_sm_chain"/>
    <property type="match status" value="1"/>
</dbReference>
<dbReference type="InterPro" id="IPR036914">
    <property type="entry name" value="MGS-like_dom_sf"/>
</dbReference>
<comment type="catalytic activity">
    <reaction evidence="24">
        <text>L-glutamine + H2O = L-glutamate + NH4(+)</text>
        <dbReference type="Rhea" id="RHEA:15889"/>
        <dbReference type="ChEBI" id="CHEBI:15377"/>
        <dbReference type="ChEBI" id="CHEBI:28938"/>
        <dbReference type="ChEBI" id="CHEBI:29985"/>
        <dbReference type="ChEBI" id="CHEBI:58359"/>
        <dbReference type="EC" id="3.5.1.2"/>
    </reaction>
</comment>
<dbReference type="NCBIfam" id="TIGR01368">
    <property type="entry name" value="CPSaseIIsmall"/>
    <property type="match status" value="1"/>
</dbReference>
<dbReference type="InterPro" id="IPR036480">
    <property type="entry name" value="CarbP_synth_ssu_N_sf"/>
</dbReference>
<dbReference type="FunFam" id="3.40.50.1370:FF:000002">
    <property type="entry name" value="Aspartate carbamoyltransferase 2"/>
    <property type="match status" value="1"/>
</dbReference>
<dbReference type="Gene3D" id="3.40.50.880">
    <property type="match status" value="1"/>
</dbReference>
<keyword evidence="11 27" id="KW-0547">Nucleotide-binding</keyword>
<dbReference type="Proteomes" id="UP001211065">
    <property type="component" value="Unassembled WGS sequence"/>
</dbReference>
<dbReference type="NCBIfam" id="NF009455">
    <property type="entry name" value="PRK12815.1"/>
    <property type="match status" value="1"/>
</dbReference>
<dbReference type="SUPFAM" id="SSF56059">
    <property type="entry name" value="Glutathione synthetase ATP-binding domain-like"/>
    <property type="match status" value="2"/>
</dbReference>
<dbReference type="SUPFAM" id="SSF52440">
    <property type="entry name" value="PreATP-grasp domain"/>
    <property type="match status" value="2"/>
</dbReference>
<dbReference type="GO" id="GO:0005524">
    <property type="term" value="F:ATP binding"/>
    <property type="evidence" value="ECO:0007669"/>
    <property type="project" value="UniProtKB-UniRule"/>
</dbReference>
<evidence type="ECO:0000256" key="21">
    <source>
        <dbReference type="ARBA" id="ARBA00047359"/>
    </source>
</evidence>
<dbReference type="InterPro" id="IPR006132">
    <property type="entry name" value="Asp/Orn_carbamoyltranf_P-bd"/>
</dbReference>
<dbReference type="EC" id="6.3.5.5" evidence="4"/>
<dbReference type="InterPro" id="IPR036901">
    <property type="entry name" value="Asp/Orn_carbamoylTrfase_sf"/>
</dbReference>
<dbReference type="SUPFAM" id="SSF51338">
    <property type="entry name" value="Composite domain of metallo-dependent hydrolases"/>
    <property type="match status" value="1"/>
</dbReference>
<accession>A0AAD5XZU7</accession>
<dbReference type="Pfam" id="PF25596">
    <property type="entry name" value="CPSase_L_D1"/>
    <property type="match status" value="2"/>
</dbReference>
<evidence type="ECO:0000256" key="24">
    <source>
        <dbReference type="ARBA" id="ARBA00049534"/>
    </source>
</evidence>
<evidence type="ECO:0000256" key="9">
    <source>
        <dbReference type="ARBA" id="ARBA00022679"/>
    </source>
</evidence>
<evidence type="ECO:0000256" key="5">
    <source>
        <dbReference type="ARBA" id="ARBA00012918"/>
    </source>
</evidence>
<comment type="catalytic activity">
    <reaction evidence="21">
        <text>hydrogencarbonate + NH4(+) + 2 ATP = carbamoyl phosphate + 2 ADP + phosphate + 2 H(+)</text>
        <dbReference type="Rhea" id="RHEA:18029"/>
        <dbReference type="ChEBI" id="CHEBI:15378"/>
        <dbReference type="ChEBI" id="CHEBI:17544"/>
        <dbReference type="ChEBI" id="CHEBI:28938"/>
        <dbReference type="ChEBI" id="CHEBI:30616"/>
        <dbReference type="ChEBI" id="CHEBI:43474"/>
        <dbReference type="ChEBI" id="CHEBI:58228"/>
        <dbReference type="ChEBI" id="CHEBI:456216"/>
        <dbReference type="EC" id="6.3.4.16"/>
    </reaction>
</comment>
<dbReference type="FunFam" id="3.40.50.1370:FF:000005">
    <property type="entry name" value="CAD protein-like isoform X1"/>
    <property type="match status" value="1"/>
</dbReference>
<keyword evidence="7" id="KW-0597">Phosphoprotein</keyword>
<evidence type="ECO:0000256" key="13">
    <source>
        <dbReference type="ARBA" id="ARBA00022840"/>
    </source>
</evidence>
<feature type="compositionally biased region" description="Low complexity" evidence="28">
    <location>
        <begin position="3364"/>
        <end position="3379"/>
    </location>
</feature>
<gene>
    <name evidence="31" type="ORF">HK099_001003</name>
</gene>
<dbReference type="GO" id="GO:0004070">
    <property type="term" value="F:aspartate carbamoyltransferase activity"/>
    <property type="evidence" value="ECO:0007669"/>
    <property type="project" value="UniProtKB-EC"/>
</dbReference>
<dbReference type="Gene3D" id="3.40.50.1380">
    <property type="entry name" value="Methylglyoxal synthase-like domain"/>
    <property type="match status" value="1"/>
</dbReference>
<evidence type="ECO:0000256" key="19">
    <source>
        <dbReference type="ARBA" id="ARBA00043998"/>
    </source>
</evidence>
<evidence type="ECO:0000256" key="23">
    <source>
        <dbReference type="ARBA" id="ARBA00048859"/>
    </source>
</evidence>
<dbReference type="Gene3D" id="3.40.50.20">
    <property type="match status" value="2"/>
</dbReference>
<dbReference type="InterPro" id="IPR032840">
    <property type="entry name" value="CFAP91_dom"/>
</dbReference>
<dbReference type="PROSITE" id="PS00097">
    <property type="entry name" value="CARBAMOYLTRANSFERASE"/>
    <property type="match status" value="1"/>
</dbReference>
<comment type="similarity">
    <text evidence="16">In the 3rd section; belongs to the metallo-dependent hydrolases superfamily. DHOase family. CAD subfamily.</text>
</comment>
<dbReference type="PROSITE" id="PS51273">
    <property type="entry name" value="GATASE_TYPE_1"/>
    <property type="match status" value="1"/>
</dbReference>
<dbReference type="InterPro" id="IPR032466">
    <property type="entry name" value="Metal_Hydrolase"/>
</dbReference>
<evidence type="ECO:0000256" key="14">
    <source>
        <dbReference type="ARBA" id="ARBA00022975"/>
    </source>
</evidence>
<dbReference type="GO" id="GO:0005951">
    <property type="term" value="C:carbamoyl-phosphate synthase complex"/>
    <property type="evidence" value="ECO:0007669"/>
    <property type="project" value="TreeGrafter"/>
</dbReference>
<dbReference type="CDD" id="cd01423">
    <property type="entry name" value="MGS_CPS_I_III"/>
    <property type="match status" value="1"/>
</dbReference>
<dbReference type="InterPro" id="IPR013969">
    <property type="entry name" value="Oligosacch_biosynth_Alg14"/>
</dbReference>
<dbReference type="FunFam" id="3.30.470.20:FF:000004">
    <property type="entry name" value="Carbamoyl-phosphate synthase (glutamine-hydrolyzing)"/>
    <property type="match status" value="1"/>
</dbReference>
<evidence type="ECO:0000256" key="6">
    <source>
        <dbReference type="ARBA" id="ARBA00013008"/>
    </source>
</evidence>
<dbReference type="GO" id="GO:0006541">
    <property type="term" value="P:glutamine metabolic process"/>
    <property type="evidence" value="ECO:0007669"/>
    <property type="project" value="InterPro"/>
</dbReference>
<dbReference type="PRINTS" id="PR00101">
    <property type="entry name" value="ATCASE"/>
</dbReference>
<dbReference type="SMART" id="SM01096">
    <property type="entry name" value="CPSase_L_D3"/>
    <property type="match status" value="1"/>
</dbReference>
<dbReference type="InterPro" id="IPR016185">
    <property type="entry name" value="PreATP-grasp_dom_sf"/>
</dbReference>
<keyword evidence="13 27" id="KW-0067">ATP-binding</keyword>
<dbReference type="Gene3D" id="3.40.50.2000">
    <property type="entry name" value="Glycogen Phosphorylase B"/>
    <property type="match status" value="1"/>
</dbReference>
<dbReference type="Pfam" id="PF02787">
    <property type="entry name" value="CPSase_L_D3"/>
    <property type="match status" value="1"/>
</dbReference>
<evidence type="ECO:0000256" key="7">
    <source>
        <dbReference type="ARBA" id="ARBA00022553"/>
    </source>
</evidence>
<comment type="function">
    <text evidence="25">Multifunctional protein that encodes the first 2 enzymatic activities of the de novo pyrimidine pathway: carbamoylphosphate synthetase (CPSase; EC 6.3.5.5) and aspartate transcarbamylase (ATCase; EC 2.1.3.2). The CPSase-function is accomplished in 2 steps, by a glutamine-dependent amidotransferase activity (GATase) that binds and cleaves glutamine to produce ammonia, followed by an ammonium-dependent carbamoyl phosphate synthetase, which reacts with the ammonia, hydrogencarbonate and ATP to form carbamoyl phosphate. The endogenously produced carbamoyl phosphate is sequestered and channeled to the ATCase active site. ATCase then catalyzes the formation of carbamoyl-L-aspartate from L-aspartate and carbamoyl phosphate.</text>
</comment>
<feature type="domain" description="ATP-grasp" evidence="29">
    <location>
        <begin position="1244"/>
        <end position="1435"/>
    </location>
</feature>
<dbReference type="Pfam" id="PF00185">
    <property type="entry name" value="OTCace"/>
    <property type="match status" value="1"/>
</dbReference>
<dbReference type="Gene3D" id="1.10.1030.10">
    <property type="entry name" value="Carbamoyl-phosphate synthetase, large subunit oligomerisation domain"/>
    <property type="match status" value="1"/>
</dbReference>
<keyword evidence="10" id="KW-0677">Repeat</keyword>
<dbReference type="GO" id="GO:0006488">
    <property type="term" value="P:dolichol-linked oligosaccharide biosynthetic process"/>
    <property type="evidence" value="ECO:0007669"/>
    <property type="project" value="InterPro"/>
</dbReference>
<dbReference type="GO" id="GO:0004359">
    <property type="term" value="F:glutaminase activity"/>
    <property type="evidence" value="ECO:0007669"/>
    <property type="project" value="UniProtKB-EC"/>
</dbReference>
<keyword evidence="14" id="KW-0665">Pyrimidine biosynthesis</keyword>
<dbReference type="Pfam" id="PF02142">
    <property type="entry name" value="MGS"/>
    <property type="match status" value="1"/>
</dbReference>
<evidence type="ECO:0000256" key="4">
    <source>
        <dbReference type="ARBA" id="ARBA00012738"/>
    </source>
</evidence>
<dbReference type="InterPro" id="IPR006274">
    <property type="entry name" value="CarbamoylP_synth_ssu"/>
</dbReference>
<dbReference type="FunFam" id="3.50.30.20:FF:000002">
    <property type="entry name" value="Carbamoyl-phosphate synthase 1, mitochondrial"/>
    <property type="match status" value="1"/>
</dbReference>
<dbReference type="InterPro" id="IPR011607">
    <property type="entry name" value="MGS-like_dom"/>
</dbReference>
<evidence type="ECO:0000256" key="27">
    <source>
        <dbReference type="PROSITE-ProRule" id="PRU00409"/>
    </source>
</evidence>
<proteinExistence type="inferred from homology"/>
<dbReference type="Pfam" id="PF14738">
    <property type="entry name" value="CFAP91"/>
    <property type="match status" value="1"/>
</dbReference>
<evidence type="ECO:0000256" key="12">
    <source>
        <dbReference type="ARBA" id="ARBA00022801"/>
    </source>
</evidence>
<comment type="similarity">
    <text evidence="17">In the C-terminal section; belongs to the aspartate/ornithine carbamoyltransferase superfamily. ATCase family.</text>
</comment>
<dbReference type="InterPro" id="IPR005480">
    <property type="entry name" value="CPSase_lsu_oligo"/>
</dbReference>
<evidence type="ECO:0000259" key="29">
    <source>
        <dbReference type="PROSITE" id="PS50975"/>
    </source>
</evidence>
<dbReference type="HAMAP" id="MF_00001">
    <property type="entry name" value="Asp_carb_tr"/>
    <property type="match status" value="1"/>
</dbReference>
<keyword evidence="9" id="KW-0808">Transferase</keyword>
<comment type="cofactor">
    <cofactor evidence="1">
        <name>Zn(2+)</name>
        <dbReference type="ChEBI" id="CHEBI:29105"/>
    </cofactor>
</comment>
<dbReference type="FunFam" id="3.40.50.20:FF:000002">
    <property type="entry name" value="Carbamoyl-phosphate synthase large chain"/>
    <property type="match status" value="1"/>
</dbReference>
<dbReference type="CDD" id="cd01744">
    <property type="entry name" value="GATase1_CPSase"/>
    <property type="match status" value="1"/>
</dbReference>
<dbReference type="GO" id="GO:0006207">
    <property type="term" value="P:'de novo' pyrimidine nucleobase biosynthetic process"/>
    <property type="evidence" value="ECO:0007669"/>
    <property type="project" value="InterPro"/>
</dbReference>
<dbReference type="InterPro" id="IPR002474">
    <property type="entry name" value="CarbamoylP_synth_ssu_N"/>
</dbReference>
<dbReference type="FunFam" id="3.30.1490.20:FF:000001">
    <property type="entry name" value="Carbamoyl-phosphate synthase large chain"/>
    <property type="match status" value="1"/>
</dbReference>
<dbReference type="PROSITE" id="PS00866">
    <property type="entry name" value="CPSASE_1"/>
    <property type="match status" value="2"/>
</dbReference>
<feature type="region of interest" description="Disordered" evidence="28">
    <location>
        <begin position="2883"/>
        <end position="2914"/>
    </location>
</feature>
<comment type="catalytic activity">
    <reaction evidence="23">
        <text>carbamoyl phosphate + L-aspartate = N-carbamoyl-L-aspartate + phosphate + H(+)</text>
        <dbReference type="Rhea" id="RHEA:20013"/>
        <dbReference type="ChEBI" id="CHEBI:15378"/>
        <dbReference type="ChEBI" id="CHEBI:29991"/>
        <dbReference type="ChEBI" id="CHEBI:32814"/>
        <dbReference type="ChEBI" id="CHEBI:43474"/>
        <dbReference type="ChEBI" id="CHEBI:58228"/>
        <dbReference type="EC" id="2.1.3.2"/>
    </reaction>
</comment>
<dbReference type="InterPro" id="IPR006131">
    <property type="entry name" value="Asp_carbamoyltransf_Asp/Orn-bd"/>
</dbReference>
<dbReference type="NCBIfam" id="TIGR00670">
    <property type="entry name" value="asp_carb_tr"/>
    <property type="match status" value="1"/>
</dbReference>
<dbReference type="InterPro" id="IPR011761">
    <property type="entry name" value="ATP-grasp"/>
</dbReference>
<dbReference type="PROSITE" id="PS50975">
    <property type="entry name" value="ATP_GRASP"/>
    <property type="match status" value="2"/>
</dbReference>
<dbReference type="PRINTS" id="PR00100">
    <property type="entry name" value="AOTCASE"/>
</dbReference>
<evidence type="ECO:0000256" key="10">
    <source>
        <dbReference type="ARBA" id="ARBA00022737"/>
    </source>
</evidence>
<dbReference type="FunFam" id="3.40.50.20:FF:000011">
    <property type="entry name" value="CAD protein-like isoform X1"/>
    <property type="match status" value="1"/>
</dbReference>
<comment type="caution">
    <text evidence="31">The sequence shown here is derived from an EMBL/GenBank/DDBJ whole genome shotgun (WGS) entry which is preliminary data.</text>
</comment>
<dbReference type="Gene3D" id="3.40.50.1370">
    <property type="entry name" value="Aspartate/ornithine carbamoyltransferase"/>
    <property type="match status" value="2"/>
</dbReference>
<dbReference type="InterPro" id="IPR006130">
    <property type="entry name" value="Asp/Orn_carbamoylTrfase"/>
</dbReference>
<dbReference type="InterPro" id="IPR005479">
    <property type="entry name" value="CPAse_ATP-bd"/>
</dbReference>
<dbReference type="Pfam" id="PF00117">
    <property type="entry name" value="GATase"/>
    <property type="match status" value="1"/>
</dbReference>
<sequence length="3393" mass="381707">MLITFVTFNVFLEMFSMLKTLDKEKFVPRNYVLADNDTISLNKLRIFEADNSDNAYDAKLKKYNHFKIPRSRNVGQNFFTTIFTTLYATFKTVFLIHKLSPDVIINNGPGTCIPVCISALMLNVFLLRNINIVFVESFARVNDLSFRMTTLFNPVSPYLSGKKDSVKISTLLFKDGEAHQGISFGAERSVAGECVFQTGMVGYPESLTDPSYEGQILVLTFPLIGNYGVPARDELEKSLGDLPKYFESNRIHITALVVGQYSHDYSHFLATSSLATWLKENNIPAIYGIDTRSLTKKIRDNGSTLAKLLFPAKVGDKATSTPEETAKFPWISSFSNLPWHDPNSENLVAKVSCKEPKLYKTTEADNAVKGPDGKTLKILALDVGMKNNQIRCFLKRGVDVKVVPWDYDFLKDNDYDGLFISNGPGDPTMVQVTIDRLSKLLKMASKPIFGICLGHQLIALASGAKTLKMKFGNRGHNIPCTDMHTGRCYITSQNHGYAVDCKTLAPGWEEYFVNGNDGSNEGIIHTSLPYYSVQFHPESTPGPLDTEFLFDKFIASCLDCKKNNKLVPLVKAVRPPPPTRHHPRKVLILGSGGLSIGQAGEFDYSGSQAIKALKEENIYTVLINPNIATIQTSKGLADKVYFLPVNPEFVRKVIKHEKPDGIYVTFGGQTALNVGVKMKDEFTELGVKVLGTPIHTIEMTEDRELFARAMEKIGEKCAKSTSANNMAEAIAAGKEIGYPLIIRAAYALGGLGSGFAQNEKELIELCTRSFAASPQVLVEKSMKGWKEIEYEVVRDACDNCITVCNMENFDPLGIHTGDSIVVAPSQTLSDDDYMMLRRTAVNVIRSLGVVGECNIQYALNPNSKEYCIIEVNARLSRSSALASKATGYPLAFVAAKLGLGIPLTEVKNNVTKKTIACFEPSLDYVVVKIPRWDLKKFNRVSTKISSQMKSVGEVMAIGRTFEETIQKAIRSVDYHLNGFSEYEYAVGKNLDEELRNPSDERLFAIATALHKGYTIDKLFELTNIDRWFLNKLKNIVELNKELTEYTPHNIPKDRLMAAKQFGFSDRQIGIALGTSELAARKIRTDLGIIPFVKQIDTVAAEFPCYTNYLYMTYNANQHDITFEEKGVMVLGSGVYRIGSSVEFDWCAVKCIRSLREMKLKTIMVNYNPETVSTDYDEADRLYFENLTLEKIMDIYEVEQSRGVIVSMGGQTPNNVALPLHRENVKILGTSPEQIDTAENRYKFSRLVDKIGVDQPLWKELTSFEEAKAFCEKVSFPVLVRPSYVLSGAAMNVVYSLDDLENYLSLAVTVSREYPVVISKYIEEAKEIELDAVALEGKLLYHVISEHVENAGVHSGDATLILPPQDLDPETVRKIETATRKLAFALNITGPMNIQFLAKNNDIKIIECNVRASRSFPFCSKVLGVDLIEMATKAIVGLPVESYPKVDERENYVAVKVPQFSFSRLVGADPILGVDMASTGEVACFGKNKYEAYLKALISTGFKLPEKNILISIGSFKEKQEFLPSVQKLHAMGYKLFATSGTADFISEHNVPVKYLETLDNDTSERREYSVSQHLANNLIDLYINLPSKNQFRRPASYMSRGYRSRRMAVDFSVPLITNIKCAKLFVEALTHNFKFEISSNDFQSSHNTVVLPGLINIQSFVPKICSSGNNSFEKVSKASIAGGFTISCVVPYDVINQATFNVAQKNLSENAFCDFTLGVTAAKENSTKFGNLNQEASFLYLPFDASSDFKLSNIRELSNHLKSWPTDSLIVADAKDSNLASVLLLASLHNRSIHVTNVTTKDEIELIVLNKEHGGKVTCDVSIYNLFLSKDEVKSTALGLNSDVEGLWSNVSNIDCFSIGKVPHNVAVSAGKDPSLEFGFEDALPLLLSVAEERNLTITDIIDRFYHNPKTIFKLPEQKDTYIEVETDRKRLVPAIGFENANAEWSPFAGKVLKGCVHRVVLKGETVYLDGAFFGKKFGADVFSNVPKPVATSVKAATVHFEKDYPKSPRHLGSITNLQYEPVKNVIELPNLMRSSTAADQEEVNVQTGVAEISRQGYIAEVPISISSLVSRSPFYRKHVLSVQQFSRSDLHVLFGVAQELRTIVDRQGSVDLLKGKVMCAAFYEPSTRTSSSFQAAMLRLGGSVVSINESSSSVAKGETLPDTVRTLQAYGDIIVLRHPQPGSSNVAAKYSSVPIINAGDGIGEHPTQAFLDIFTIREELGTVNGLTITIVGDLKNGRTVHSLVKLLALYDVKLNYVSPETLKMPHEIKEKLNLLGVKQNEYNNLDDVIGISDVVYVTRIQKERFSNLDDYERVKGTFIITNKLLQRAKRHMIVMHPLPRVNEIDYEVDFDQRAAYFRQMKYGLFVRMALLALDQNFQVSSKTDHTKAVNATKSYTLVINPIHENMFSNLSHYPNTEYKINYAVQKVDKNFSLEQKQQLFEHGQPVTFNSNDVKGADRYRYFKRPLLPYTTSIGTTILYSKPLEQNVEVQVSSTHVAKTTEPAHKTISVQTIYRESDAQTDPYSPDYILNKSLPTPELLALGNLKWNQGLPCGREEIEMIERARAKRAWEASLPVVKDKASFELRLKMMEEMELKEWREREEEIKRIQNARLVILEQVLRKREAEIEENNVSKVEKIWKKKMQEREAFLDHIQKKRIKAMRKLTEKRQLVEGSKKKDIIGKYADFGSDIYAPRIRDGLRTEKCSKIIDVVTKRVQESGIEKIEKQIPEKVFVPDTSVNVDKTRTREQQLKLLENMIMASIEKQAVATSHSKTGKEHGKHVNAMEGLKFAQKINNVSIKPKTPAVEPNNSEENRKFESAILLQRFIRGRINQMMMYEGKERRLQLIMELRSRQELKKIRRDLGIPVEEEDEEEEEAVEEEIMDEAGRIKGEISDSDESKPSTAKSDEDKFDNSFKENTIDMISKQHDTSSKNLQRRKSFIMRPAIGSKLDGGRRKSTFRSTQSLLEDLEICNIEEHLDSSVNKHAMYEFLEETDLTQDNVKRSLSDHFDANIKSEYIGKTFDFLTKELTRLRQEKKISAVVKLAERTRRMREAKENGSREQEAKLIKIEDEVFKQIMEVNQESVESYLIELINSSIETQSSNQAREKVSNFISKINNLVDELEGKTDFEKRIGYSQSNSHEIKDFKDDAQITESKPKQQEIVLKKENKLVQLDPLQREVEEKDMKNITVVEENVINECVSSFLIPLIDKQVRQANGIHFTSFISNNFIHIDERINQKYLLAAHQTIQNDLISNVEKNLLKLRSEGIISKNPILVCNSPPDTSTEKPKNIFNTFSRAASAQENKNTILPDLSKTSTRGEKMVPNKSVFKSKSLTTTNDFSKSKSFSYQDKVSLNVNSGADDNNKKNFNGNKITSTTSSRKSTPDDKKNSTAGKK</sequence>
<evidence type="ECO:0000256" key="1">
    <source>
        <dbReference type="ARBA" id="ARBA00001947"/>
    </source>
</evidence>
<dbReference type="FunFam" id="3.40.50.1380:FF:000009">
    <property type="entry name" value="Carbamoyl-phosphate synthase, large subunit"/>
    <property type="match status" value="1"/>
</dbReference>
<dbReference type="GO" id="GO:0004087">
    <property type="term" value="F:carbamoyl-phosphate synthase (ammonia) activity"/>
    <property type="evidence" value="ECO:0007669"/>
    <property type="project" value="UniProtKB-EC"/>
</dbReference>
<comment type="pathway">
    <text evidence="3">Pyrimidine metabolism; UMP biosynthesis via de novo pathway; (S)-dihydroorotate from bicarbonate: step 2/3.</text>
</comment>
<dbReference type="InterPro" id="IPR013815">
    <property type="entry name" value="ATP_grasp_subdomain_1"/>
</dbReference>
<dbReference type="SUPFAM" id="SSF52335">
    <property type="entry name" value="Methylglyoxal synthase-like"/>
    <property type="match status" value="1"/>
</dbReference>
<dbReference type="GO" id="GO:0004088">
    <property type="term" value="F:carbamoyl-phosphate synthase (glutamine-hydrolyzing) activity"/>
    <property type="evidence" value="ECO:0007669"/>
    <property type="project" value="UniProtKB-EC"/>
</dbReference>
<dbReference type="InterPro" id="IPR011059">
    <property type="entry name" value="Metal-dep_hydrolase_composite"/>
</dbReference>
<dbReference type="EC" id="2.1.3.2" evidence="6"/>
<dbReference type="InterPro" id="IPR017926">
    <property type="entry name" value="GATASE"/>
</dbReference>
<dbReference type="SUPFAM" id="SSF52317">
    <property type="entry name" value="Class I glutamine amidotransferase-like"/>
    <property type="match status" value="1"/>
</dbReference>
<dbReference type="InterPro" id="IPR036897">
    <property type="entry name" value="CarbamoylP_synth_lsu_oligo_sf"/>
</dbReference>
<dbReference type="GO" id="GO:0046872">
    <property type="term" value="F:metal ion binding"/>
    <property type="evidence" value="ECO:0007669"/>
    <property type="project" value="InterPro"/>
</dbReference>
<evidence type="ECO:0000256" key="3">
    <source>
        <dbReference type="ARBA" id="ARBA00004852"/>
    </source>
</evidence>
<dbReference type="HAMAP" id="MF_01209">
    <property type="entry name" value="CPSase_S_chain"/>
    <property type="match status" value="1"/>
</dbReference>